<feature type="signal peptide" evidence="7">
    <location>
        <begin position="1"/>
        <end position="27"/>
    </location>
</feature>
<comment type="subcellular location">
    <subcellularLocation>
        <location evidence="1">Secreted</location>
    </subcellularLocation>
</comment>
<evidence type="ECO:0000256" key="6">
    <source>
        <dbReference type="ARBA" id="ARBA00023157"/>
    </source>
</evidence>
<dbReference type="GO" id="GO:0005179">
    <property type="term" value="F:hormone activity"/>
    <property type="evidence" value="ECO:0007669"/>
    <property type="project" value="UniProtKB-KW"/>
</dbReference>
<feature type="chain" id="PRO_5040740948" evidence="7">
    <location>
        <begin position="28"/>
        <end position="119"/>
    </location>
</feature>
<evidence type="ECO:0000313" key="8">
    <source>
        <dbReference type="EMBL" id="GMI85583.1"/>
    </source>
</evidence>
<sequence length="119" mass="13150">MEHSMSKGWFLLLATFMILLHTSPSESKSVSLLKHYFDGLNNVTAIADNMEFEFLFSSNIERMLADGGKSYVTPAALEAQEAVASCGRGKPYKTCLPRPNLEPKPDTCSTYKRGCPKPS</sequence>
<dbReference type="EMBL" id="BSYR01000020">
    <property type="protein sequence ID" value="GMI85583.1"/>
    <property type="molecule type" value="Genomic_DNA"/>
</dbReference>
<evidence type="ECO:0000256" key="3">
    <source>
        <dbReference type="ARBA" id="ARBA00022525"/>
    </source>
</evidence>
<dbReference type="InterPro" id="IPR008801">
    <property type="entry name" value="RALF"/>
</dbReference>
<dbReference type="Proteomes" id="UP001165190">
    <property type="component" value="Unassembled WGS sequence"/>
</dbReference>
<gene>
    <name evidence="8" type="ORF">HRI_002227600</name>
</gene>
<comment type="caution">
    <text evidence="8">The sequence shown here is derived from an EMBL/GenBank/DDBJ whole genome shotgun (WGS) entry which is preliminary data.</text>
</comment>
<evidence type="ECO:0000256" key="5">
    <source>
        <dbReference type="ARBA" id="ARBA00022729"/>
    </source>
</evidence>
<evidence type="ECO:0000256" key="1">
    <source>
        <dbReference type="ARBA" id="ARBA00004613"/>
    </source>
</evidence>
<dbReference type="AlphaFoldDB" id="A0A9W7HZQ6"/>
<reference evidence="8" key="1">
    <citation type="submission" date="2023-05" db="EMBL/GenBank/DDBJ databases">
        <title>Genome and transcriptome analyses reveal genes involved in the formation of fine ridges on petal epidermal cells in Hibiscus trionum.</title>
        <authorList>
            <person name="Koshimizu S."/>
            <person name="Masuda S."/>
            <person name="Ishii T."/>
            <person name="Shirasu K."/>
            <person name="Hoshino A."/>
            <person name="Arita M."/>
        </authorList>
    </citation>
    <scope>NUCLEOTIDE SEQUENCE</scope>
    <source>
        <strain evidence="8">Hamamatsu line</strain>
    </source>
</reference>
<keyword evidence="3" id="KW-0964">Secreted</keyword>
<protein>
    <submittedName>
        <fullName evidence="8">Uncharacterized protein</fullName>
    </submittedName>
</protein>
<proteinExistence type="inferred from homology"/>
<name>A0A9W7HZQ6_HIBTR</name>
<dbReference type="OrthoDB" id="942240at2759"/>
<keyword evidence="9" id="KW-1185">Reference proteome</keyword>
<keyword evidence="6" id="KW-1015">Disulfide bond</keyword>
<accession>A0A9W7HZQ6</accession>
<keyword evidence="5 7" id="KW-0732">Signal</keyword>
<comment type="similarity">
    <text evidence="2">Belongs to the plant rapid alkalinization factor (RALF) family.</text>
</comment>
<evidence type="ECO:0000313" key="9">
    <source>
        <dbReference type="Proteomes" id="UP001165190"/>
    </source>
</evidence>
<keyword evidence="4" id="KW-0372">Hormone</keyword>
<dbReference type="GO" id="GO:0040008">
    <property type="term" value="P:regulation of growth"/>
    <property type="evidence" value="ECO:0007669"/>
    <property type="project" value="UniProtKB-ARBA"/>
</dbReference>
<organism evidence="8 9">
    <name type="scientific">Hibiscus trionum</name>
    <name type="common">Flower of an hour</name>
    <dbReference type="NCBI Taxonomy" id="183268"/>
    <lineage>
        <taxon>Eukaryota</taxon>
        <taxon>Viridiplantae</taxon>
        <taxon>Streptophyta</taxon>
        <taxon>Embryophyta</taxon>
        <taxon>Tracheophyta</taxon>
        <taxon>Spermatophyta</taxon>
        <taxon>Magnoliopsida</taxon>
        <taxon>eudicotyledons</taxon>
        <taxon>Gunneridae</taxon>
        <taxon>Pentapetalae</taxon>
        <taxon>rosids</taxon>
        <taxon>malvids</taxon>
        <taxon>Malvales</taxon>
        <taxon>Malvaceae</taxon>
        <taxon>Malvoideae</taxon>
        <taxon>Hibiscus</taxon>
    </lineage>
</organism>
<evidence type="ECO:0000256" key="2">
    <source>
        <dbReference type="ARBA" id="ARBA00009178"/>
    </source>
</evidence>
<dbReference type="Pfam" id="PF05498">
    <property type="entry name" value="RALF"/>
    <property type="match status" value="1"/>
</dbReference>
<evidence type="ECO:0000256" key="4">
    <source>
        <dbReference type="ARBA" id="ARBA00022702"/>
    </source>
</evidence>
<dbReference type="GO" id="GO:0005576">
    <property type="term" value="C:extracellular region"/>
    <property type="evidence" value="ECO:0007669"/>
    <property type="project" value="UniProtKB-SubCell"/>
</dbReference>
<evidence type="ECO:0000256" key="7">
    <source>
        <dbReference type="SAM" id="SignalP"/>
    </source>
</evidence>